<dbReference type="AlphaFoldDB" id="A0A9X1F266"/>
<evidence type="ECO:0000313" key="2">
    <source>
        <dbReference type="EMBL" id="MBV7258214.1"/>
    </source>
</evidence>
<dbReference type="HAMAP" id="MF_00652">
    <property type="entry name" value="UPF0246"/>
    <property type="match status" value="1"/>
</dbReference>
<name>A0A9X1F266_9SPHN</name>
<dbReference type="PANTHER" id="PTHR30283">
    <property type="entry name" value="PEROXIDE STRESS RESPONSE PROTEIN YAAA"/>
    <property type="match status" value="1"/>
</dbReference>
<gene>
    <name evidence="2" type="primary">yaaA</name>
    <name evidence="2" type="ORF">KCG46_01345</name>
</gene>
<dbReference type="InterPro" id="IPR005583">
    <property type="entry name" value="YaaA"/>
</dbReference>
<accession>A0A9X1F266</accession>
<reference evidence="2" key="1">
    <citation type="submission" date="2021-04" db="EMBL/GenBank/DDBJ databases">
        <authorList>
            <person name="Pira H."/>
            <person name="Risdian C."/>
            <person name="Wink J."/>
        </authorList>
    </citation>
    <scope>NUCLEOTIDE SEQUENCE</scope>
    <source>
        <strain evidence="2">WH158</strain>
    </source>
</reference>
<dbReference type="RefSeq" id="WP_218403564.1">
    <property type="nucleotide sequence ID" value="NZ_JAGSPC010000001.1"/>
</dbReference>
<comment type="similarity">
    <text evidence="1">Belongs to the UPF0246 family.</text>
</comment>
<dbReference type="Proteomes" id="UP001138681">
    <property type="component" value="Unassembled WGS sequence"/>
</dbReference>
<evidence type="ECO:0000313" key="3">
    <source>
        <dbReference type="Proteomes" id="UP001138681"/>
    </source>
</evidence>
<evidence type="ECO:0000256" key="1">
    <source>
        <dbReference type="HAMAP-Rule" id="MF_00652"/>
    </source>
</evidence>
<dbReference type="Pfam" id="PF03883">
    <property type="entry name" value="H2O2_YaaD"/>
    <property type="match status" value="1"/>
</dbReference>
<comment type="caution">
    <text evidence="2">The sequence shown here is derived from an EMBL/GenBank/DDBJ whole genome shotgun (WGS) entry which is preliminary data.</text>
</comment>
<dbReference type="GO" id="GO:0005829">
    <property type="term" value="C:cytosol"/>
    <property type="evidence" value="ECO:0007669"/>
    <property type="project" value="TreeGrafter"/>
</dbReference>
<keyword evidence="3" id="KW-1185">Reference proteome</keyword>
<dbReference type="PANTHER" id="PTHR30283:SF4">
    <property type="entry name" value="PEROXIDE STRESS RESISTANCE PROTEIN YAAA"/>
    <property type="match status" value="1"/>
</dbReference>
<dbReference type="EMBL" id="JAGSPC010000001">
    <property type="protein sequence ID" value="MBV7258214.1"/>
    <property type="molecule type" value="Genomic_DNA"/>
</dbReference>
<sequence length="262" mass="29234">MITLLSPAKKLNFEPGETALEVTRPRLEDDTKAIAKVAKKQSAADLKRLMHISDNLAELNAERFKAFDLDGRSNSAKPAGLTFDGDVYWGLEAKSMDDAALAYAQDHLRILSGLYGLLRPMDAIQPYRLEMGTKMANPRGKSLYDFWGSRIGEKLADDLKGHGDNTIVNLASNEYFKAVDTDALPGKVIEASFLNVKDGEARRLMYHVKFARGLMARWIIENQIENADDLRGFDAEGYRYDASASSEGELVFTREQPPVKKK</sequence>
<proteinExistence type="inferred from homology"/>
<protein>
    <recommendedName>
        <fullName evidence="1">UPF0246 protein KCG46_01345</fullName>
    </recommendedName>
</protein>
<dbReference type="NCBIfam" id="NF002542">
    <property type="entry name" value="PRK02101.1-3"/>
    <property type="match status" value="1"/>
</dbReference>
<organism evidence="2 3">
    <name type="scientific">Erythrobacter crassostreae</name>
    <dbReference type="NCBI Taxonomy" id="2828328"/>
    <lineage>
        <taxon>Bacteria</taxon>
        <taxon>Pseudomonadati</taxon>
        <taxon>Pseudomonadota</taxon>
        <taxon>Alphaproteobacteria</taxon>
        <taxon>Sphingomonadales</taxon>
        <taxon>Erythrobacteraceae</taxon>
        <taxon>Erythrobacter/Porphyrobacter group</taxon>
        <taxon>Erythrobacter</taxon>
    </lineage>
</organism>
<dbReference type="GO" id="GO:0033194">
    <property type="term" value="P:response to hydroperoxide"/>
    <property type="evidence" value="ECO:0007669"/>
    <property type="project" value="TreeGrafter"/>
</dbReference>